<dbReference type="RefSeq" id="WP_013820913.1">
    <property type="nucleotide sequence ID" value="NC_015572.1"/>
</dbReference>
<gene>
    <name evidence="1" type="ordered locus">Metme_4352</name>
</gene>
<reference evidence="1 2" key="1">
    <citation type="journal article" date="2011" name="J. Bacteriol.">
        <title>Complete Genome Sequence of the Aerobic Marine Methanotroph Methylomonas methanica MC09.</title>
        <authorList>
            <person name="Boden R."/>
            <person name="Cunliffe M."/>
            <person name="Scanlan J."/>
            <person name="Moussard H."/>
            <person name="Kits K.D."/>
            <person name="Klotz M.G."/>
            <person name="Jetten M.S."/>
            <person name="Vuilleumier S."/>
            <person name="Han J."/>
            <person name="Peters L."/>
            <person name="Mikhailova N."/>
            <person name="Teshima H."/>
            <person name="Tapia R."/>
            <person name="Kyrpides N."/>
            <person name="Ivanova N."/>
            <person name="Pagani I."/>
            <person name="Cheng J.F."/>
            <person name="Goodwin L."/>
            <person name="Han C."/>
            <person name="Hauser L."/>
            <person name="Land M.L."/>
            <person name="Lapidus A."/>
            <person name="Lucas S."/>
            <person name="Pitluck S."/>
            <person name="Woyke T."/>
            <person name="Stein L."/>
            <person name="Murrell J.C."/>
        </authorList>
    </citation>
    <scope>NUCLEOTIDE SEQUENCE [LARGE SCALE GENOMIC DNA]</scope>
    <source>
        <strain evidence="1 2">MC09</strain>
    </source>
</reference>
<protein>
    <submittedName>
        <fullName evidence="1">Uncharacterized protein</fullName>
    </submittedName>
</protein>
<organism evidence="1 2">
    <name type="scientific">Methylomonas methanica (strain DSM 25384 / MC09)</name>
    <dbReference type="NCBI Taxonomy" id="857087"/>
    <lineage>
        <taxon>Bacteria</taxon>
        <taxon>Pseudomonadati</taxon>
        <taxon>Pseudomonadota</taxon>
        <taxon>Gammaproteobacteria</taxon>
        <taxon>Methylococcales</taxon>
        <taxon>Methylococcaceae</taxon>
        <taxon>Methylomonas</taxon>
    </lineage>
</organism>
<dbReference type="EMBL" id="CP002738">
    <property type="protein sequence ID" value="AEG02700.1"/>
    <property type="molecule type" value="Genomic_DNA"/>
</dbReference>
<proteinExistence type="predicted"/>
<evidence type="ECO:0000313" key="1">
    <source>
        <dbReference type="EMBL" id="AEG02700.1"/>
    </source>
</evidence>
<dbReference type="KEGG" id="mmt:Metme_4352"/>
<name>G0A3S8_METMM</name>
<keyword evidence="2" id="KW-1185">Reference proteome</keyword>
<reference evidence="2" key="3">
    <citation type="submission" date="2011-05" db="EMBL/GenBank/DDBJ databases">
        <title>Complete sequence of Methylomonas methanica MC09.</title>
        <authorList>
            <consortium name="US DOE Joint Genome Institute"/>
            <person name="Lucas S."/>
            <person name="Han J."/>
            <person name="Lapidus A."/>
            <person name="Cheng J.-F."/>
            <person name="Goodwin L."/>
            <person name="Pitluck S."/>
            <person name="Peters L."/>
            <person name="Mikhailova N."/>
            <person name="Teshima H."/>
            <person name="Han C."/>
            <person name="Tapia R."/>
            <person name="Land M."/>
            <person name="Hauser L."/>
            <person name="Kyrpides N."/>
            <person name="Ivanova N."/>
            <person name="Pagani I."/>
            <person name="Stein L."/>
            <person name="Woyke T."/>
        </authorList>
    </citation>
    <scope>NUCLEOTIDE SEQUENCE [LARGE SCALE GENOMIC DNA]</scope>
    <source>
        <strain evidence="2">MC09</strain>
    </source>
</reference>
<dbReference type="STRING" id="857087.Metme_4352"/>
<dbReference type="Proteomes" id="UP000008888">
    <property type="component" value="Chromosome"/>
</dbReference>
<dbReference type="AlphaFoldDB" id="G0A3S8"/>
<dbReference type="HOGENOM" id="CLU_2617952_0_0_6"/>
<sequence length="78" mass="8337">MSRQSTTKPNPNDRGEAYAVVLACTRLLEEFITDDCAAKAGSERTIPTEVNNPFTKSGLISAIRLASHVMIRSEGGAA</sequence>
<accession>G0A3S8</accession>
<reference key="2">
    <citation type="submission" date="2011-05" db="EMBL/GenBank/DDBJ databases">
        <title>Complete genome sequence of the aerobic marine methanotroph Methylomonas methanica MC09.</title>
        <authorList>
            <person name="Boden R."/>
            <person name="Cunliffe M."/>
            <person name="Scanlan J."/>
            <person name="Moussard H."/>
            <person name="Kits K.D."/>
            <person name="Klotz M."/>
            <person name="Jetten M."/>
            <person name="Vuilleumier S."/>
            <person name="Han J."/>
            <person name="Peters L."/>
            <person name="Mikhailova N."/>
            <person name="Teshima H."/>
            <person name="Tapia R."/>
            <person name="Kyrpides N."/>
            <person name="Ivanova N."/>
            <person name="Pagani I."/>
            <person name="Cheng J.-F."/>
            <person name="Goodwin L."/>
            <person name="Han C."/>
            <person name="Hauser L."/>
            <person name="Land M."/>
            <person name="Lapidus A."/>
            <person name="Lucas S."/>
            <person name="Pitluck S."/>
            <person name="Woyke T."/>
            <person name="Stein L.Y."/>
            <person name="Murrell C."/>
        </authorList>
    </citation>
    <scope>NUCLEOTIDE SEQUENCE</scope>
    <source>
        <strain>MC09</strain>
    </source>
</reference>
<evidence type="ECO:0000313" key="2">
    <source>
        <dbReference type="Proteomes" id="UP000008888"/>
    </source>
</evidence>